<dbReference type="InterPro" id="IPR029787">
    <property type="entry name" value="Nucleotide_cyclase"/>
</dbReference>
<organism evidence="4 5">
    <name type="scientific">Roseomonas elaeocarpi</name>
    <dbReference type="NCBI Taxonomy" id="907779"/>
    <lineage>
        <taxon>Bacteria</taxon>
        <taxon>Pseudomonadati</taxon>
        <taxon>Pseudomonadota</taxon>
        <taxon>Alphaproteobacteria</taxon>
        <taxon>Acetobacterales</taxon>
        <taxon>Roseomonadaceae</taxon>
        <taxon>Roseomonas</taxon>
    </lineage>
</organism>
<accession>A0ABV6JSS5</accession>
<sequence>MVSRAAERSGAGTAAPDAAAPYAAVSDAAIRGTVLPRVASTPPRRRTGMRGQLALAFAGLAAACALCLGLILGHQAYEEAGAARRRDLGALAALLDGRLAADMEGRVVLLSVLSRLDQFNTEEDLPRAGALLDNLRRGFPNFAWLGIADPAGRVVASSSNLLLGADVSARPWFARGRDGLFVGDVHDAVLLARLLPQRDGEPWRFVDIALPLRSPDGRLLGVLGAHIDWRWAAAQERSTVLPFGSRRGIDLLVVARDGEVLLGPDALAGTVLRLPLLDELNGQRGATAGGADASGTDANGLGAGGTGAGGAATVGTGGSGTGVGEASPGAAVAPAGGTGSAGEAAARRGVDGAAAARGALPAVTPAVQRWPDGRDYLTAAVAARGGGSYPGLGWAILARQPAEMSYASGRQVITTVALWGGAVALFCAALGWFLADWIAAPLARIARLVDRLRLGEGQDFPPVRGPREVEALSDALRRLLGALTRKEAALSAAEEAGRRDPMTGLLNRAGLAAQLESFSLRARLGGRGFALLCLDLDRFKPVNDEHGHAAGDAVLREAAQRLGRCVRGSDVVARIGGDEFVLLLEEQAGLSSEGGSAEVGRRVLESIGQRPFTVPGEDGRPVTVSVGCSIGATAWSRGVTDTAELLRHADAALYAAKRGGRNRMAFHHPSLPEAAPGGAAA</sequence>
<dbReference type="PROSITE" id="PS50885">
    <property type="entry name" value="HAMP"/>
    <property type="match status" value="1"/>
</dbReference>
<feature type="transmembrane region" description="Helical" evidence="1">
    <location>
        <begin position="416"/>
        <end position="443"/>
    </location>
</feature>
<evidence type="ECO:0000313" key="4">
    <source>
        <dbReference type="EMBL" id="MFC0407638.1"/>
    </source>
</evidence>
<feature type="domain" description="GGDEF" evidence="3">
    <location>
        <begin position="527"/>
        <end position="669"/>
    </location>
</feature>
<dbReference type="NCBIfam" id="TIGR00254">
    <property type="entry name" value="GGDEF"/>
    <property type="match status" value="1"/>
</dbReference>
<proteinExistence type="predicted"/>
<gene>
    <name evidence="4" type="ORF">ACFFGY_05215</name>
</gene>
<evidence type="ECO:0000256" key="1">
    <source>
        <dbReference type="SAM" id="Phobius"/>
    </source>
</evidence>
<keyword evidence="4" id="KW-0808">Transferase</keyword>
<dbReference type="Proteomes" id="UP001589865">
    <property type="component" value="Unassembled WGS sequence"/>
</dbReference>
<keyword evidence="4" id="KW-0548">Nucleotidyltransferase</keyword>
<keyword evidence="1" id="KW-0472">Membrane</keyword>
<dbReference type="InterPro" id="IPR000160">
    <property type="entry name" value="GGDEF_dom"/>
</dbReference>
<dbReference type="EC" id="2.7.7.65" evidence="4"/>
<dbReference type="Gene3D" id="6.10.340.10">
    <property type="match status" value="1"/>
</dbReference>
<dbReference type="EMBL" id="JBHLUN010000004">
    <property type="protein sequence ID" value="MFC0407638.1"/>
    <property type="molecule type" value="Genomic_DNA"/>
</dbReference>
<evidence type="ECO:0000259" key="2">
    <source>
        <dbReference type="PROSITE" id="PS50885"/>
    </source>
</evidence>
<dbReference type="PANTHER" id="PTHR46663">
    <property type="entry name" value="DIGUANYLATE CYCLASE DGCT-RELATED"/>
    <property type="match status" value="1"/>
</dbReference>
<reference evidence="4 5" key="1">
    <citation type="submission" date="2024-09" db="EMBL/GenBank/DDBJ databases">
        <authorList>
            <person name="Sun Q."/>
            <person name="Mori K."/>
        </authorList>
    </citation>
    <scope>NUCLEOTIDE SEQUENCE [LARGE SCALE GENOMIC DNA]</scope>
    <source>
        <strain evidence="4 5">TBRC 5777</strain>
    </source>
</reference>
<keyword evidence="1" id="KW-0812">Transmembrane</keyword>
<dbReference type="InterPro" id="IPR052163">
    <property type="entry name" value="DGC-Regulatory_Protein"/>
</dbReference>
<dbReference type="CDD" id="cd01949">
    <property type="entry name" value="GGDEF"/>
    <property type="match status" value="1"/>
</dbReference>
<evidence type="ECO:0000259" key="3">
    <source>
        <dbReference type="PROSITE" id="PS50887"/>
    </source>
</evidence>
<dbReference type="RefSeq" id="WP_377043360.1">
    <property type="nucleotide sequence ID" value="NZ_JBHLUN010000004.1"/>
</dbReference>
<feature type="domain" description="HAMP" evidence="2">
    <location>
        <begin position="436"/>
        <end position="488"/>
    </location>
</feature>
<dbReference type="SMART" id="SM00267">
    <property type="entry name" value="GGDEF"/>
    <property type="match status" value="1"/>
</dbReference>
<dbReference type="PROSITE" id="PS50887">
    <property type="entry name" value="GGDEF"/>
    <property type="match status" value="1"/>
</dbReference>
<keyword evidence="5" id="KW-1185">Reference proteome</keyword>
<dbReference type="SUPFAM" id="SSF55073">
    <property type="entry name" value="Nucleotide cyclase"/>
    <property type="match status" value="1"/>
</dbReference>
<dbReference type="GO" id="GO:0052621">
    <property type="term" value="F:diguanylate cyclase activity"/>
    <property type="evidence" value="ECO:0007669"/>
    <property type="project" value="UniProtKB-EC"/>
</dbReference>
<dbReference type="PANTHER" id="PTHR46663:SF4">
    <property type="entry name" value="DIGUANYLATE CYCLASE DGCT-RELATED"/>
    <property type="match status" value="1"/>
</dbReference>
<dbReference type="Gene3D" id="3.30.450.20">
    <property type="entry name" value="PAS domain"/>
    <property type="match status" value="1"/>
</dbReference>
<dbReference type="InterPro" id="IPR043128">
    <property type="entry name" value="Rev_trsase/Diguanyl_cyclase"/>
</dbReference>
<feature type="transmembrane region" description="Helical" evidence="1">
    <location>
        <begin position="53"/>
        <end position="77"/>
    </location>
</feature>
<dbReference type="Pfam" id="PF00990">
    <property type="entry name" value="GGDEF"/>
    <property type="match status" value="1"/>
</dbReference>
<dbReference type="InterPro" id="IPR003660">
    <property type="entry name" value="HAMP_dom"/>
</dbReference>
<comment type="caution">
    <text evidence="4">The sequence shown here is derived from an EMBL/GenBank/DDBJ whole genome shotgun (WGS) entry which is preliminary data.</text>
</comment>
<dbReference type="CDD" id="cd12914">
    <property type="entry name" value="PDC1_DGC_like"/>
    <property type="match status" value="1"/>
</dbReference>
<name>A0ABV6JSS5_9PROT</name>
<protein>
    <submittedName>
        <fullName evidence="4">Diguanylate cyclase</fullName>
        <ecNumber evidence="4">2.7.7.65</ecNumber>
    </submittedName>
</protein>
<keyword evidence="1" id="KW-1133">Transmembrane helix</keyword>
<dbReference type="Gene3D" id="3.30.70.270">
    <property type="match status" value="1"/>
</dbReference>
<evidence type="ECO:0000313" key="5">
    <source>
        <dbReference type="Proteomes" id="UP001589865"/>
    </source>
</evidence>